<evidence type="ECO:0000313" key="1">
    <source>
        <dbReference type="EMBL" id="AMB93404.1"/>
    </source>
</evidence>
<name>A0A0X8F9T6_9LACT</name>
<dbReference type="GeneID" id="92902606"/>
<dbReference type="Proteomes" id="UP000069912">
    <property type="component" value="Chromosome"/>
</dbReference>
<dbReference type="Pfam" id="PF08866">
    <property type="entry name" value="DUF1831"/>
    <property type="match status" value="1"/>
</dbReference>
<proteinExistence type="predicted"/>
<reference evidence="2 4" key="3">
    <citation type="submission" date="2017-12" db="EMBL/GenBank/DDBJ databases">
        <title>Phylogenetic diversity of female urinary microbiome.</title>
        <authorList>
            <person name="Thomas-White K."/>
            <person name="Wolfe A.J."/>
        </authorList>
    </citation>
    <scope>NUCLEOTIDE SEQUENCE [LARGE SCALE GENOMIC DNA]</scope>
    <source>
        <strain evidence="2 4">UMB0139</strain>
    </source>
</reference>
<gene>
    <name evidence="1" type="ORF">AWM72_00780</name>
    <name evidence="2" type="ORF">CYJ28_00065</name>
</gene>
<dbReference type="InterPro" id="IPR014965">
    <property type="entry name" value="Amino_acid_metab_prot_put"/>
</dbReference>
<evidence type="ECO:0000313" key="3">
    <source>
        <dbReference type="Proteomes" id="UP000069912"/>
    </source>
</evidence>
<reference evidence="3" key="2">
    <citation type="submission" date="2016-01" db="EMBL/GenBank/DDBJ databases">
        <title>Six Aerococcus type strain genome sequencing and assembly using PacBio and Illumina Hiseq.</title>
        <authorList>
            <person name="Carkaci D."/>
            <person name="Dargis R."/>
            <person name="Nielsen X.C."/>
            <person name="Skovgaard O."/>
            <person name="Fuursted K."/>
            <person name="Christensen J.J."/>
        </authorList>
    </citation>
    <scope>NUCLEOTIDE SEQUENCE [LARGE SCALE GENOMIC DNA]</scope>
    <source>
        <strain evidence="3">CCUG43001</strain>
    </source>
</reference>
<dbReference type="AlphaFoldDB" id="A0A0X8F9T6"/>
<sequence length="115" mass="13055">MAYPKTAKLPGGAKVYQLHPDCKKYSLRDYHFVETKSGNFQYDQEVKPDFASARAVRLKITVDKELTGLKMNVTNQKGLKTVNVFKSDGMADFVEALDFILADMEKYQIIQVVSE</sequence>
<dbReference type="InterPro" id="IPR035942">
    <property type="entry name" value="Lp2179-like_sf"/>
</dbReference>
<dbReference type="OrthoDB" id="2166222at2"/>
<dbReference type="Proteomes" id="UP000234239">
    <property type="component" value="Unassembled WGS sequence"/>
</dbReference>
<dbReference type="RefSeq" id="WP_067971762.1">
    <property type="nucleotide sequence ID" value="NZ_CAJHKM010000003.1"/>
</dbReference>
<dbReference type="EMBL" id="PKGY01000001">
    <property type="protein sequence ID" value="PKZ22987.1"/>
    <property type="molecule type" value="Genomic_DNA"/>
</dbReference>
<organism evidence="1 3">
    <name type="scientific">Aerococcus sanguinicola</name>
    <dbReference type="NCBI Taxonomy" id="119206"/>
    <lineage>
        <taxon>Bacteria</taxon>
        <taxon>Bacillati</taxon>
        <taxon>Bacillota</taxon>
        <taxon>Bacilli</taxon>
        <taxon>Lactobacillales</taxon>
        <taxon>Aerococcaceae</taxon>
        <taxon>Aerococcus</taxon>
    </lineage>
</organism>
<keyword evidence="3" id="KW-1185">Reference proteome</keyword>
<evidence type="ECO:0000313" key="2">
    <source>
        <dbReference type="EMBL" id="PKZ22987.1"/>
    </source>
</evidence>
<dbReference type="KEGG" id="asan:AWM72_00780"/>
<reference evidence="1 3" key="1">
    <citation type="journal article" date="2016" name="Genome Announc.">
        <title>Complete Genome Sequences of Aerococcus christensenii CCUG 28831T, Aerococcus sanguinicola CCUG 43001T, Aerococcus urinae CCUG 36881T, Aerococcus urinaeequi CCUG 28094T, Aerococcus urinaehominis CCUG 42038 BT, and Aerococcus viridans CCUG 4311T.</title>
        <authorList>
            <person name="Carkaci D."/>
            <person name="Dargis R."/>
            <person name="Nielsen X.C."/>
            <person name="Skovgaard O."/>
            <person name="Fuursted K."/>
            <person name="Christensen J.J."/>
        </authorList>
    </citation>
    <scope>NUCLEOTIDE SEQUENCE [LARGE SCALE GENOMIC DNA]</scope>
    <source>
        <strain evidence="1 3">CCUG43001</strain>
    </source>
</reference>
<protein>
    <submittedName>
        <fullName evidence="2">Cysteine desulfurase</fullName>
    </submittedName>
</protein>
<dbReference type="Gene3D" id="3.30.1820.10">
    <property type="entry name" value="Lp2179-like"/>
    <property type="match status" value="1"/>
</dbReference>
<dbReference type="SUPFAM" id="SSF160800">
    <property type="entry name" value="Lp2179-like"/>
    <property type="match status" value="1"/>
</dbReference>
<accession>A0A0X8F9T6</accession>
<evidence type="ECO:0000313" key="4">
    <source>
        <dbReference type="Proteomes" id="UP000234239"/>
    </source>
</evidence>
<dbReference type="EMBL" id="CP014160">
    <property type="protein sequence ID" value="AMB93404.1"/>
    <property type="molecule type" value="Genomic_DNA"/>
</dbReference>